<dbReference type="PROSITE" id="PS50104">
    <property type="entry name" value="TIR"/>
    <property type="match status" value="1"/>
</dbReference>
<dbReference type="SMART" id="SM00013">
    <property type="entry name" value="LRRNT"/>
    <property type="match status" value="1"/>
</dbReference>
<dbReference type="PANTHER" id="PTHR24365">
    <property type="entry name" value="TOLL-LIKE RECEPTOR"/>
    <property type="match status" value="1"/>
</dbReference>
<accession>A0AAN9BW84</accession>
<dbReference type="GO" id="GO:0005886">
    <property type="term" value="C:plasma membrane"/>
    <property type="evidence" value="ECO:0007669"/>
    <property type="project" value="TreeGrafter"/>
</dbReference>
<keyword evidence="11" id="KW-0675">Receptor</keyword>
<dbReference type="InterPro" id="IPR001611">
    <property type="entry name" value="Leu-rich_rpt"/>
</dbReference>
<dbReference type="EMBL" id="JBAMIC010000002">
    <property type="protein sequence ID" value="KAK7112987.1"/>
    <property type="molecule type" value="Genomic_DNA"/>
</dbReference>
<evidence type="ECO:0000256" key="7">
    <source>
        <dbReference type="ARBA" id="ARBA00022737"/>
    </source>
</evidence>
<reference evidence="16 17" key="1">
    <citation type="submission" date="2024-02" db="EMBL/GenBank/DDBJ databases">
        <title>Chromosome-scale genome assembly of the rough periwinkle Littorina saxatilis.</title>
        <authorList>
            <person name="De Jode A."/>
            <person name="Faria R."/>
            <person name="Formenti G."/>
            <person name="Sims Y."/>
            <person name="Smith T.P."/>
            <person name="Tracey A."/>
            <person name="Wood J.M.D."/>
            <person name="Zagrodzka Z.B."/>
            <person name="Johannesson K."/>
            <person name="Butlin R.K."/>
            <person name="Leder E.H."/>
        </authorList>
    </citation>
    <scope>NUCLEOTIDE SEQUENCE [LARGE SCALE GENOMIC DNA]</scope>
    <source>
        <strain evidence="16">Snail1</strain>
        <tissue evidence="16">Muscle</tissue>
    </source>
</reference>
<dbReference type="GO" id="GO:0045087">
    <property type="term" value="P:innate immune response"/>
    <property type="evidence" value="ECO:0007669"/>
    <property type="project" value="UniProtKB-KW"/>
</dbReference>
<comment type="caution">
    <text evidence="16">The sequence shown here is derived from an EMBL/GenBank/DDBJ whole genome shotgun (WGS) entry which is preliminary data.</text>
</comment>
<sequence length="980" mass="111843">MLQSGLWVTAAVLLISSRSALSVLSFDFSDQPTFMPCGPCVCNDSVVDCSSRGLTSVPSRGLPVSATRLSLNDNSISYLGHDVFARFLSLRQLELSFNLLSNISADVFQNLPLTTLILSHNHLVVSDSTGCMGTPFSNLVSLTHLDLSYNNLHNVSCAVVESNVSNLHWLDLSHNLFSLNEQPWLLKRMGKLVFLDLSHNHLTNLSIQLFQELQVLRILNLSHNKIPLNNNAYPLGVFAMFSKTLTELRLEGNFDASLFKKNFSYPDETFYQLTSLKYLQMDGLPNLEFGSGFEGMISLTNLSLSGKDGSFCFINSLTNKTFLHVSQSLRSLHLSNCNITRIEMDAFRPLQHLHTMDLSFNLELGFETLGNAVYSLQGSDLQELHINSIIHPYTMFVMVTPRNTRFFKHTNLKKIYARGNRLEAFCEGTLRNMPDSLKFVSVDENELGFGRYFIDFASLKNVRAIHNDGHRRALEPPSEFPPEHLQQCSTGFVEEEIESGINCHAPWRPEDFPLTTWAPELTNSRNRERKLVYIIPPNLETYVSRWDKLYYRILETEFNSSNSLLNLDLSNNLLTTWIGPVTGLTKLVTLDLANNFAGNISTRFFNTFTSLKFLNVSRNYLHYVIENDTNGELFEPLQELQSLDLSKNYLKVVPSNVFRGLINLQNLVLSHNKIFPVEFNISHMKNLSLLDLSYNYIRFLPQSVMDHLDSVAEYQQVAVDLAFNLLACTCQHIDFLTWMDTSKVKFRSSNRLSCLLSDGRVRRRMNISDVIQSLQNSCTDKFGILVGAVSCAFCLLVAMFSALVYRYRWKLRYLYYASRLAYRRLQSCDDDNYDFEFDAFVSYSSEDNDFVHGEMLEELETRAGLRLNVHNRDFIPGRPIPSNIVSAVQSSRRTLVVLSRELVQSEWCHYEMQMATMEAAHTGRDVLLFLLYEDVPSQQLPRDVLYNLQSSTYITFPGTRAEPSLVRNFWARLAQAIRQG</sequence>
<evidence type="ECO:0000259" key="15">
    <source>
        <dbReference type="PROSITE" id="PS50104"/>
    </source>
</evidence>
<keyword evidence="4" id="KW-0433">Leucine-rich repeat</keyword>
<dbReference type="InterPro" id="IPR026906">
    <property type="entry name" value="LRR_5"/>
</dbReference>
<dbReference type="InterPro" id="IPR000372">
    <property type="entry name" value="LRRNT"/>
</dbReference>
<dbReference type="Pfam" id="PF13676">
    <property type="entry name" value="TIR_2"/>
    <property type="match status" value="1"/>
</dbReference>
<evidence type="ECO:0000313" key="17">
    <source>
        <dbReference type="Proteomes" id="UP001374579"/>
    </source>
</evidence>
<dbReference type="Pfam" id="PF13306">
    <property type="entry name" value="LRR_5"/>
    <property type="match status" value="1"/>
</dbReference>
<dbReference type="SMART" id="SM00255">
    <property type="entry name" value="TIR"/>
    <property type="match status" value="1"/>
</dbReference>
<keyword evidence="17" id="KW-1185">Reference proteome</keyword>
<dbReference type="Pfam" id="PF13855">
    <property type="entry name" value="LRR_8"/>
    <property type="match status" value="2"/>
</dbReference>
<keyword evidence="3" id="KW-0399">Innate immunity</keyword>
<comment type="subcellular location">
    <subcellularLocation>
        <location evidence="1">Membrane</location>
        <topology evidence="1">Single-pass type I membrane protein</topology>
    </subcellularLocation>
</comment>
<evidence type="ECO:0000256" key="14">
    <source>
        <dbReference type="SAM" id="SignalP"/>
    </source>
</evidence>
<dbReference type="PRINTS" id="PR00019">
    <property type="entry name" value="LEURICHRPT"/>
</dbReference>
<dbReference type="PRINTS" id="PR01537">
    <property type="entry name" value="INTRLKN1R1F"/>
</dbReference>
<dbReference type="SUPFAM" id="SSF52200">
    <property type="entry name" value="Toll/Interleukin receptor TIR domain"/>
    <property type="match status" value="1"/>
</dbReference>
<dbReference type="Proteomes" id="UP001374579">
    <property type="component" value="Unassembled WGS sequence"/>
</dbReference>
<dbReference type="SUPFAM" id="SSF52047">
    <property type="entry name" value="RNI-like"/>
    <property type="match status" value="1"/>
</dbReference>
<evidence type="ECO:0000256" key="13">
    <source>
        <dbReference type="SAM" id="Phobius"/>
    </source>
</evidence>
<evidence type="ECO:0000256" key="8">
    <source>
        <dbReference type="ARBA" id="ARBA00022859"/>
    </source>
</evidence>
<keyword evidence="12" id="KW-0325">Glycoprotein</keyword>
<evidence type="ECO:0000256" key="10">
    <source>
        <dbReference type="ARBA" id="ARBA00023136"/>
    </source>
</evidence>
<feature type="domain" description="TIR" evidence="15">
    <location>
        <begin position="835"/>
        <end position="977"/>
    </location>
</feature>
<keyword evidence="5 13" id="KW-0812">Transmembrane</keyword>
<evidence type="ECO:0000256" key="3">
    <source>
        <dbReference type="ARBA" id="ARBA00022588"/>
    </source>
</evidence>
<dbReference type="PANTHER" id="PTHR24365:SF541">
    <property type="entry name" value="PROTEIN TOLL-RELATED"/>
    <property type="match status" value="1"/>
</dbReference>
<dbReference type="FunFam" id="3.40.50.10140:FF:000001">
    <property type="entry name" value="Toll-like receptor 2"/>
    <property type="match status" value="1"/>
</dbReference>
<dbReference type="SUPFAM" id="SSF52058">
    <property type="entry name" value="L domain-like"/>
    <property type="match status" value="1"/>
</dbReference>
<feature type="transmembrane region" description="Helical" evidence="13">
    <location>
        <begin position="782"/>
        <end position="805"/>
    </location>
</feature>
<evidence type="ECO:0000256" key="9">
    <source>
        <dbReference type="ARBA" id="ARBA00022989"/>
    </source>
</evidence>
<dbReference type="InterPro" id="IPR032675">
    <property type="entry name" value="LRR_dom_sf"/>
</dbReference>
<keyword evidence="6 14" id="KW-0732">Signal</keyword>
<dbReference type="InterPro" id="IPR035897">
    <property type="entry name" value="Toll_tir_struct_dom_sf"/>
</dbReference>
<dbReference type="InterPro" id="IPR003591">
    <property type="entry name" value="Leu-rich_rpt_typical-subtyp"/>
</dbReference>
<evidence type="ECO:0000256" key="2">
    <source>
        <dbReference type="ARBA" id="ARBA00009634"/>
    </source>
</evidence>
<feature type="chain" id="PRO_5042944823" description="TIR domain-containing protein" evidence="14">
    <location>
        <begin position="23"/>
        <end position="980"/>
    </location>
</feature>
<keyword evidence="10 13" id="KW-0472">Membrane</keyword>
<proteinExistence type="inferred from homology"/>
<evidence type="ECO:0000256" key="6">
    <source>
        <dbReference type="ARBA" id="ARBA00022729"/>
    </source>
</evidence>
<keyword evidence="7" id="KW-0677">Repeat</keyword>
<dbReference type="Gene3D" id="3.40.50.10140">
    <property type="entry name" value="Toll/interleukin-1 receptor homology (TIR) domain"/>
    <property type="match status" value="1"/>
</dbReference>
<evidence type="ECO:0000256" key="11">
    <source>
        <dbReference type="ARBA" id="ARBA00023170"/>
    </source>
</evidence>
<evidence type="ECO:0000256" key="4">
    <source>
        <dbReference type="ARBA" id="ARBA00022614"/>
    </source>
</evidence>
<evidence type="ECO:0000256" key="12">
    <source>
        <dbReference type="ARBA" id="ARBA00023180"/>
    </source>
</evidence>
<dbReference type="SMART" id="SM00369">
    <property type="entry name" value="LRR_TYP"/>
    <property type="match status" value="10"/>
</dbReference>
<dbReference type="AlphaFoldDB" id="A0AAN9BW84"/>
<dbReference type="GO" id="GO:0038023">
    <property type="term" value="F:signaling receptor activity"/>
    <property type="evidence" value="ECO:0007669"/>
    <property type="project" value="TreeGrafter"/>
</dbReference>
<evidence type="ECO:0000256" key="5">
    <source>
        <dbReference type="ARBA" id="ARBA00022692"/>
    </source>
</evidence>
<evidence type="ECO:0000256" key="1">
    <source>
        <dbReference type="ARBA" id="ARBA00004479"/>
    </source>
</evidence>
<name>A0AAN9BW84_9CAEN</name>
<protein>
    <recommendedName>
        <fullName evidence="15">TIR domain-containing protein</fullName>
    </recommendedName>
</protein>
<keyword evidence="9 13" id="KW-1133">Transmembrane helix</keyword>
<organism evidence="16 17">
    <name type="scientific">Littorina saxatilis</name>
    <dbReference type="NCBI Taxonomy" id="31220"/>
    <lineage>
        <taxon>Eukaryota</taxon>
        <taxon>Metazoa</taxon>
        <taxon>Spiralia</taxon>
        <taxon>Lophotrochozoa</taxon>
        <taxon>Mollusca</taxon>
        <taxon>Gastropoda</taxon>
        <taxon>Caenogastropoda</taxon>
        <taxon>Littorinimorpha</taxon>
        <taxon>Littorinoidea</taxon>
        <taxon>Littorinidae</taxon>
        <taxon>Littorina</taxon>
    </lineage>
</organism>
<dbReference type="InterPro" id="IPR000157">
    <property type="entry name" value="TIR_dom"/>
</dbReference>
<comment type="similarity">
    <text evidence="2">Belongs to the Toll-like receptor family.</text>
</comment>
<gene>
    <name evidence="16" type="ORF">V1264_012356</name>
</gene>
<dbReference type="Gene3D" id="3.80.10.10">
    <property type="entry name" value="Ribonuclease Inhibitor"/>
    <property type="match status" value="4"/>
</dbReference>
<evidence type="ECO:0000313" key="16">
    <source>
        <dbReference type="EMBL" id="KAK7112987.1"/>
    </source>
</evidence>
<keyword evidence="8" id="KW-0391">Immunity</keyword>
<dbReference type="Pfam" id="PF00560">
    <property type="entry name" value="LRR_1"/>
    <property type="match status" value="1"/>
</dbReference>
<dbReference type="GO" id="GO:0007165">
    <property type="term" value="P:signal transduction"/>
    <property type="evidence" value="ECO:0007669"/>
    <property type="project" value="InterPro"/>
</dbReference>
<dbReference type="PROSITE" id="PS51450">
    <property type="entry name" value="LRR"/>
    <property type="match status" value="3"/>
</dbReference>
<feature type="signal peptide" evidence="14">
    <location>
        <begin position="1"/>
        <end position="22"/>
    </location>
</feature>